<dbReference type="PROSITE" id="PS50011">
    <property type="entry name" value="PROTEIN_KINASE_DOM"/>
    <property type="match status" value="1"/>
</dbReference>
<feature type="compositionally biased region" description="Low complexity" evidence="1">
    <location>
        <begin position="38"/>
        <end position="51"/>
    </location>
</feature>
<evidence type="ECO:0000313" key="4">
    <source>
        <dbReference type="Proteomes" id="UP001054857"/>
    </source>
</evidence>
<evidence type="ECO:0000313" key="3">
    <source>
        <dbReference type="EMBL" id="GFR44343.1"/>
    </source>
</evidence>
<dbReference type="Pfam" id="PF00069">
    <property type="entry name" value="Pkinase"/>
    <property type="match status" value="1"/>
</dbReference>
<organism evidence="3 4">
    <name type="scientific">Astrephomene gubernaculifera</name>
    <dbReference type="NCBI Taxonomy" id="47775"/>
    <lineage>
        <taxon>Eukaryota</taxon>
        <taxon>Viridiplantae</taxon>
        <taxon>Chlorophyta</taxon>
        <taxon>core chlorophytes</taxon>
        <taxon>Chlorophyceae</taxon>
        <taxon>CS clade</taxon>
        <taxon>Chlamydomonadales</taxon>
        <taxon>Astrephomenaceae</taxon>
        <taxon>Astrephomene</taxon>
    </lineage>
</organism>
<name>A0AAD3HKS8_9CHLO</name>
<dbReference type="GO" id="GO:0005524">
    <property type="term" value="F:ATP binding"/>
    <property type="evidence" value="ECO:0007669"/>
    <property type="project" value="InterPro"/>
</dbReference>
<comment type="caution">
    <text evidence="3">The sequence shown here is derived from an EMBL/GenBank/DDBJ whole genome shotgun (WGS) entry which is preliminary data.</text>
</comment>
<evidence type="ECO:0000256" key="1">
    <source>
        <dbReference type="SAM" id="MobiDB-lite"/>
    </source>
</evidence>
<dbReference type="SMART" id="SM00220">
    <property type="entry name" value="S_TKc"/>
    <property type="match status" value="1"/>
</dbReference>
<dbReference type="Proteomes" id="UP001054857">
    <property type="component" value="Unassembled WGS sequence"/>
</dbReference>
<dbReference type="InterPro" id="IPR011009">
    <property type="entry name" value="Kinase-like_dom_sf"/>
</dbReference>
<dbReference type="PROSITE" id="PS00108">
    <property type="entry name" value="PROTEIN_KINASE_ST"/>
    <property type="match status" value="1"/>
</dbReference>
<protein>
    <recommendedName>
        <fullName evidence="2">Protein kinase domain-containing protein</fullName>
    </recommendedName>
</protein>
<keyword evidence="4" id="KW-1185">Reference proteome</keyword>
<feature type="region of interest" description="Disordered" evidence="1">
    <location>
        <begin position="26"/>
        <end position="72"/>
    </location>
</feature>
<evidence type="ECO:0000259" key="2">
    <source>
        <dbReference type="PROSITE" id="PS50011"/>
    </source>
</evidence>
<sequence>MDPAVASSLPSGASIEDAGVTALPVPTSRKNILPPIPAVSSSPPISNSALPGNPTNVDSSAETSKPASGSLAKNSRLTFKNAGTMVKMGLKAANAFSTLRDMGGATIQPSDLKTIRKLGEGAFAVVEEADYIPSATATVSPAAAATSTAGSAAAAATSPAGKQGPQQQGQQQQQQGQGGAAGSARRVAVKRLKPEVVSQQGDLAAFLTEVALLRKLAHKRIVQYVGVGSSDASSEEAKRRTMFLVQEFMDGGTLKRLLTRQMLNMSRQLYTCMDAFRWALHVAEGLDYLHSARPVVIHRDLKLENILLRGTEPATAEAKIADFGLVALVRPRDRGLYEQLQAAEAAHVAA</sequence>
<accession>A0AAD3HKS8</accession>
<dbReference type="GO" id="GO:0004674">
    <property type="term" value="F:protein serine/threonine kinase activity"/>
    <property type="evidence" value="ECO:0007669"/>
    <property type="project" value="TreeGrafter"/>
</dbReference>
<feature type="region of interest" description="Disordered" evidence="1">
    <location>
        <begin position="154"/>
        <end position="185"/>
    </location>
</feature>
<feature type="compositionally biased region" description="Low complexity" evidence="1">
    <location>
        <begin position="154"/>
        <end position="175"/>
    </location>
</feature>
<dbReference type="EMBL" id="BMAR01000007">
    <property type="protein sequence ID" value="GFR44343.1"/>
    <property type="molecule type" value="Genomic_DNA"/>
</dbReference>
<proteinExistence type="predicted"/>
<dbReference type="Gene3D" id="1.10.510.10">
    <property type="entry name" value="Transferase(Phosphotransferase) domain 1"/>
    <property type="match status" value="1"/>
</dbReference>
<dbReference type="AlphaFoldDB" id="A0AAD3HKS8"/>
<feature type="region of interest" description="Disordered" evidence="1">
    <location>
        <begin position="1"/>
        <end position="20"/>
    </location>
</feature>
<feature type="compositionally biased region" description="Polar residues" evidence="1">
    <location>
        <begin position="53"/>
        <end position="72"/>
    </location>
</feature>
<dbReference type="InterPro" id="IPR000719">
    <property type="entry name" value="Prot_kinase_dom"/>
</dbReference>
<gene>
    <name evidence="3" type="ORF">Agub_g5560</name>
</gene>
<feature type="domain" description="Protein kinase" evidence="2">
    <location>
        <begin position="112"/>
        <end position="350"/>
    </location>
</feature>
<dbReference type="PANTHER" id="PTHR44329">
    <property type="entry name" value="SERINE/THREONINE-PROTEIN KINASE TNNI3K-RELATED"/>
    <property type="match status" value="1"/>
</dbReference>
<dbReference type="InterPro" id="IPR008271">
    <property type="entry name" value="Ser/Thr_kinase_AS"/>
</dbReference>
<dbReference type="InterPro" id="IPR051681">
    <property type="entry name" value="Ser/Thr_Kinases-Pseudokinases"/>
</dbReference>
<dbReference type="SUPFAM" id="SSF56112">
    <property type="entry name" value="Protein kinase-like (PK-like)"/>
    <property type="match status" value="1"/>
</dbReference>
<reference evidence="3 4" key="1">
    <citation type="journal article" date="2021" name="Sci. Rep.">
        <title>Genome sequencing of the multicellular alga Astrephomene provides insights into convergent evolution of germ-soma differentiation.</title>
        <authorList>
            <person name="Yamashita S."/>
            <person name="Yamamoto K."/>
            <person name="Matsuzaki R."/>
            <person name="Suzuki S."/>
            <person name="Yamaguchi H."/>
            <person name="Hirooka S."/>
            <person name="Minakuchi Y."/>
            <person name="Miyagishima S."/>
            <person name="Kawachi M."/>
            <person name="Toyoda A."/>
            <person name="Nozaki H."/>
        </authorList>
    </citation>
    <scope>NUCLEOTIDE SEQUENCE [LARGE SCALE GENOMIC DNA]</scope>
    <source>
        <strain evidence="3 4">NIES-4017</strain>
    </source>
</reference>
<feature type="non-terminal residue" evidence="3">
    <location>
        <position position="1"/>
    </location>
</feature>